<dbReference type="PANTHER" id="PTHR12911">
    <property type="entry name" value="SAD1/UNC-84-LIKE PROTEIN-RELATED"/>
    <property type="match status" value="1"/>
</dbReference>
<dbReference type="OrthoDB" id="342281at2759"/>
<dbReference type="PANTHER" id="PTHR12911:SF8">
    <property type="entry name" value="KLAROID PROTEIN-RELATED"/>
    <property type="match status" value="1"/>
</dbReference>
<evidence type="ECO:0000256" key="2">
    <source>
        <dbReference type="ARBA" id="ARBA00022692"/>
    </source>
</evidence>
<keyword evidence="3 5" id="KW-1133">Transmembrane helix</keyword>
<evidence type="ECO:0000259" key="6">
    <source>
        <dbReference type="PROSITE" id="PS51469"/>
    </source>
</evidence>
<dbReference type="STRING" id="5643.A0A060S1Q2"/>
<dbReference type="PROSITE" id="PS51469">
    <property type="entry name" value="SUN"/>
    <property type="match status" value="1"/>
</dbReference>
<dbReference type="AlphaFoldDB" id="A0A060S1Q2"/>
<feature type="transmembrane region" description="Helical" evidence="5">
    <location>
        <begin position="65"/>
        <end position="85"/>
    </location>
</feature>
<dbReference type="GO" id="GO:0034993">
    <property type="term" value="C:meiotic nuclear membrane microtubule tethering complex"/>
    <property type="evidence" value="ECO:0007669"/>
    <property type="project" value="TreeGrafter"/>
</dbReference>
<dbReference type="EMBL" id="CCBP010000003">
    <property type="protein sequence ID" value="CDO68111.1"/>
    <property type="molecule type" value="Genomic_DNA"/>
</dbReference>
<evidence type="ECO:0000313" key="8">
    <source>
        <dbReference type="Proteomes" id="UP000029665"/>
    </source>
</evidence>
<dbReference type="Proteomes" id="UP000029665">
    <property type="component" value="Unassembled WGS sequence"/>
</dbReference>
<keyword evidence="4 5" id="KW-0472">Membrane</keyword>
<name>A0A060S1Q2_PYCCI</name>
<dbReference type="HOGENOM" id="CLU_787557_0_0_1"/>
<reference evidence="7" key="1">
    <citation type="submission" date="2014-01" db="EMBL/GenBank/DDBJ databases">
        <title>The genome of the white-rot fungus Pycnoporus cinnabarinus: a basidiomycete model with a versatile arsenal for lignocellulosic biomass breakdown.</title>
        <authorList>
            <person name="Levasseur A."/>
            <person name="Lomascolo A."/>
            <person name="Ruiz-Duenas F.J."/>
            <person name="Uzan E."/>
            <person name="Piumi F."/>
            <person name="Kues U."/>
            <person name="Ram A.F.J."/>
            <person name="Murat C."/>
            <person name="Haon M."/>
            <person name="Benoit I."/>
            <person name="Arfi Y."/>
            <person name="Chevret D."/>
            <person name="Drula E."/>
            <person name="Kwon M.J."/>
            <person name="Gouret P."/>
            <person name="Lesage-Meessen L."/>
            <person name="Lombard V."/>
            <person name="Mariette J."/>
            <person name="Noirot C."/>
            <person name="Park J."/>
            <person name="Patyshakuliyeva A."/>
            <person name="Wieneger R.A.B."/>
            <person name="Wosten H.A.B."/>
            <person name="Martin F."/>
            <person name="Coutinho P.M."/>
            <person name="de Vries R."/>
            <person name="Martinez A.T."/>
            <person name="Klopp C."/>
            <person name="Pontarotti P."/>
            <person name="Henrissat B."/>
            <person name="Record E."/>
        </authorList>
    </citation>
    <scope>NUCLEOTIDE SEQUENCE [LARGE SCALE GENOMIC DNA]</scope>
    <source>
        <strain evidence="7">BRFM137</strain>
    </source>
</reference>
<evidence type="ECO:0000256" key="3">
    <source>
        <dbReference type="ARBA" id="ARBA00022989"/>
    </source>
</evidence>
<gene>
    <name evidence="7" type="ORF">BN946_scf185044.g19</name>
</gene>
<feature type="domain" description="SUN" evidence="6">
    <location>
        <begin position="137"/>
        <end position="325"/>
    </location>
</feature>
<evidence type="ECO:0000256" key="1">
    <source>
        <dbReference type="ARBA" id="ARBA00004370"/>
    </source>
</evidence>
<protein>
    <recommendedName>
        <fullName evidence="6">SUN domain-containing protein</fullName>
    </recommendedName>
</protein>
<dbReference type="Pfam" id="PF07738">
    <property type="entry name" value="Sad1_UNC"/>
    <property type="match status" value="1"/>
</dbReference>
<keyword evidence="2 5" id="KW-0812">Transmembrane</keyword>
<dbReference type="OMA" id="REDSSNW"/>
<sequence length="325" mass="35656">MPAPAGSQSRFDGKRFVLREDSSNWSSDPSHPRKLLRFASLNSVSSDVDEAELCPPLDDTHRSRISFLTSLAVALLAVSLSLLYIRGFGVPATLHAVLSLPSSSRLPWQPTVPVSEYTELTPAVKAAVEQLVATTIRAHRLAHRGRPDFALRANGGRVISTLTSGQDGFFTSREDDPGVAIDDDVHAGRCWRIHTLPSQLGIRLPRMIYPDSITVEHLPAEVALDVGEAPQNITLWGVVEGKHNKEVYETFVRMGLQQDRAPAISRGLLWAPLASFRYDVEHEDPVQRFPVSQYFLDNPISVGVVAVEISGNWGNGSSSSILFCK</sequence>
<dbReference type="InterPro" id="IPR045119">
    <property type="entry name" value="SUN1-5"/>
</dbReference>
<evidence type="ECO:0000313" key="7">
    <source>
        <dbReference type="EMBL" id="CDO68111.1"/>
    </source>
</evidence>
<accession>A0A060S1Q2</accession>
<evidence type="ECO:0000256" key="5">
    <source>
        <dbReference type="SAM" id="Phobius"/>
    </source>
</evidence>
<evidence type="ECO:0000256" key="4">
    <source>
        <dbReference type="ARBA" id="ARBA00023136"/>
    </source>
</evidence>
<dbReference type="Gene3D" id="2.60.120.260">
    <property type="entry name" value="Galactose-binding domain-like"/>
    <property type="match status" value="1"/>
</dbReference>
<keyword evidence="8" id="KW-1185">Reference proteome</keyword>
<proteinExistence type="predicted"/>
<dbReference type="GO" id="GO:0043495">
    <property type="term" value="F:protein-membrane adaptor activity"/>
    <property type="evidence" value="ECO:0007669"/>
    <property type="project" value="TreeGrafter"/>
</dbReference>
<comment type="subcellular location">
    <subcellularLocation>
        <location evidence="1">Membrane</location>
    </subcellularLocation>
</comment>
<organism evidence="7 8">
    <name type="scientific">Pycnoporus cinnabarinus</name>
    <name type="common">Cinnabar-red polypore</name>
    <name type="synonym">Trametes cinnabarina</name>
    <dbReference type="NCBI Taxonomy" id="5643"/>
    <lineage>
        <taxon>Eukaryota</taxon>
        <taxon>Fungi</taxon>
        <taxon>Dikarya</taxon>
        <taxon>Basidiomycota</taxon>
        <taxon>Agaricomycotina</taxon>
        <taxon>Agaricomycetes</taxon>
        <taxon>Polyporales</taxon>
        <taxon>Polyporaceae</taxon>
        <taxon>Trametes</taxon>
    </lineage>
</organism>
<dbReference type="InterPro" id="IPR012919">
    <property type="entry name" value="SUN_dom"/>
</dbReference>
<comment type="caution">
    <text evidence="7">The sequence shown here is derived from an EMBL/GenBank/DDBJ whole genome shotgun (WGS) entry which is preliminary data.</text>
</comment>